<dbReference type="PANTHER" id="PTHR30518:SF2">
    <property type="entry name" value="ENDOLYTIC MUREIN TRANSGLYCOSYLASE"/>
    <property type="match status" value="1"/>
</dbReference>
<keyword evidence="4 7" id="KW-0472">Membrane</keyword>
<keyword evidence="5 7" id="KW-0456">Lyase</keyword>
<keyword evidence="1 7" id="KW-1003">Cell membrane</keyword>
<dbReference type="Gene3D" id="3.30.160.60">
    <property type="entry name" value="Classic Zinc Finger"/>
    <property type="match status" value="1"/>
</dbReference>
<evidence type="ECO:0000313" key="8">
    <source>
        <dbReference type="EMBL" id="TCW35866.1"/>
    </source>
</evidence>
<dbReference type="GO" id="GO:0071555">
    <property type="term" value="P:cell wall organization"/>
    <property type="evidence" value="ECO:0007669"/>
    <property type="project" value="UniProtKB-KW"/>
</dbReference>
<evidence type="ECO:0000256" key="7">
    <source>
        <dbReference type="HAMAP-Rule" id="MF_02065"/>
    </source>
</evidence>
<name>A0A4R4AB95_MARGR</name>
<dbReference type="GO" id="GO:0008932">
    <property type="term" value="F:lytic endotransglycosylase activity"/>
    <property type="evidence" value="ECO:0007669"/>
    <property type="project" value="UniProtKB-UniRule"/>
</dbReference>
<evidence type="ECO:0000256" key="4">
    <source>
        <dbReference type="ARBA" id="ARBA00023136"/>
    </source>
</evidence>
<dbReference type="EC" id="4.2.2.29" evidence="7"/>
<comment type="catalytic activity">
    <reaction evidence="7">
        <text>a peptidoglycan chain = a peptidoglycan chain with N-acetyl-1,6-anhydromuramyl-[peptide] at the reducing end + a peptidoglycan chain with N-acetylglucosamine at the non-reducing end.</text>
        <dbReference type="EC" id="4.2.2.29"/>
    </reaction>
</comment>
<dbReference type="GO" id="GO:0005886">
    <property type="term" value="C:plasma membrane"/>
    <property type="evidence" value="ECO:0007669"/>
    <property type="project" value="UniProtKB-UniRule"/>
</dbReference>
<dbReference type="InterPro" id="IPR003770">
    <property type="entry name" value="MLTG-like"/>
</dbReference>
<dbReference type="AlphaFoldDB" id="A0A4R4AB95"/>
<dbReference type="PANTHER" id="PTHR30518">
    <property type="entry name" value="ENDOLYTIC MUREIN TRANSGLYCOSYLASE"/>
    <property type="match status" value="1"/>
</dbReference>
<organism evidence="8 9">
    <name type="scientific">Marichromatium gracile</name>
    <name type="common">Chromatium gracile</name>
    <dbReference type="NCBI Taxonomy" id="1048"/>
    <lineage>
        <taxon>Bacteria</taxon>
        <taxon>Pseudomonadati</taxon>
        <taxon>Pseudomonadota</taxon>
        <taxon>Gammaproteobacteria</taxon>
        <taxon>Chromatiales</taxon>
        <taxon>Chromatiaceae</taxon>
        <taxon>Marichromatium</taxon>
    </lineage>
</organism>
<evidence type="ECO:0000256" key="1">
    <source>
        <dbReference type="ARBA" id="ARBA00022475"/>
    </source>
</evidence>
<comment type="caution">
    <text evidence="8">The sequence shown here is derived from an EMBL/GenBank/DDBJ whole genome shotgun (WGS) entry which is preliminary data.</text>
</comment>
<accession>A0A4R4AB95</accession>
<protein>
    <recommendedName>
        <fullName evidence="7">Endolytic murein transglycosylase</fullName>
        <ecNumber evidence="7">4.2.2.29</ecNumber>
    </recommendedName>
    <alternativeName>
        <fullName evidence="7">Peptidoglycan lytic transglycosylase</fullName>
    </alternativeName>
    <alternativeName>
        <fullName evidence="7">Peptidoglycan polymerization terminase</fullName>
    </alternativeName>
</protein>
<proteinExistence type="inferred from homology"/>
<dbReference type="Pfam" id="PF02618">
    <property type="entry name" value="YceG"/>
    <property type="match status" value="1"/>
</dbReference>
<evidence type="ECO:0000256" key="2">
    <source>
        <dbReference type="ARBA" id="ARBA00022692"/>
    </source>
</evidence>
<dbReference type="NCBIfam" id="TIGR00247">
    <property type="entry name" value="endolytic transglycosylase MltG"/>
    <property type="match status" value="1"/>
</dbReference>
<keyword evidence="3 7" id="KW-1133">Transmembrane helix</keyword>
<comment type="similarity">
    <text evidence="7">Belongs to the transglycosylase MltG family.</text>
</comment>
<comment type="function">
    <text evidence="7">Functions as a peptidoglycan terminase that cleaves nascent peptidoglycan strands endolytically to terminate their elongation.</text>
</comment>
<gene>
    <name evidence="7" type="primary">mltG</name>
    <name evidence="8" type="ORF">EDC29_10540</name>
</gene>
<dbReference type="Gene3D" id="3.30.1490.480">
    <property type="entry name" value="Endolytic murein transglycosylase"/>
    <property type="match status" value="1"/>
</dbReference>
<keyword evidence="2 7" id="KW-0812">Transmembrane</keyword>
<evidence type="ECO:0000256" key="3">
    <source>
        <dbReference type="ARBA" id="ARBA00022989"/>
    </source>
</evidence>
<dbReference type="Proteomes" id="UP000295247">
    <property type="component" value="Unassembled WGS sequence"/>
</dbReference>
<reference evidence="8 9" key="1">
    <citation type="submission" date="2019-03" db="EMBL/GenBank/DDBJ databases">
        <title>Genomic Encyclopedia of Type Strains, Phase IV (KMG-IV): sequencing the most valuable type-strain genomes for metagenomic binning, comparative biology and taxonomic classification.</title>
        <authorList>
            <person name="Goeker M."/>
        </authorList>
    </citation>
    <scope>NUCLEOTIDE SEQUENCE [LARGE SCALE GENOMIC DNA]</scope>
    <source>
        <strain evidence="8 9">DSM 203</strain>
    </source>
</reference>
<feature type="site" description="Important for catalytic activity" evidence="7">
    <location>
        <position position="223"/>
    </location>
</feature>
<evidence type="ECO:0000313" key="9">
    <source>
        <dbReference type="Proteomes" id="UP000295247"/>
    </source>
</evidence>
<keyword evidence="6 7" id="KW-0961">Cell wall biogenesis/degradation</keyword>
<keyword evidence="7" id="KW-0997">Cell inner membrane</keyword>
<dbReference type="EMBL" id="SMDC01000005">
    <property type="protein sequence ID" value="TCW35866.1"/>
    <property type="molecule type" value="Genomic_DNA"/>
</dbReference>
<evidence type="ECO:0000256" key="5">
    <source>
        <dbReference type="ARBA" id="ARBA00023239"/>
    </source>
</evidence>
<dbReference type="CDD" id="cd08010">
    <property type="entry name" value="MltG_like"/>
    <property type="match status" value="1"/>
</dbReference>
<dbReference type="GO" id="GO:0009252">
    <property type="term" value="P:peptidoglycan biosynthetic process"/>
    <property type="evidence" value="ECO:0007669"/>
    <property type="project" value="UniProtKB-UniRule"/>
</dbReference>
<dbReference type="HAMAP" id="MF_02065">
    <property type="entry name" value="MltG"/>
    <property type="match status" value="1"/>
</dbReference>
<sequence>MTTHRMTLLRILLILLIALGVLGAGLWVDYQRFETTPIALDRESIVFDIPTGSSLGQIAERLTERGIIPHPYYFIALAYRRGDQTRIKAGEYTLTAAMTPVEVLDHVVRGKVVQYPITLVNGWTFRRAVEAIDAHPHFGGEGLAALSDAELMARLGHPGEHPEGRFFPDTYAFPRGTSGIDVLRRAMQRMKLVLAEEWAGRAENLPVETPYEALILASIVEKETAATHERAKIAGVFVRRLRMGMRLQTDPTVIYGMGERYEGDIRRSDLREATAYNTYVIDGLPPTPISLPGRGTIHAVLHPADGDALFFVSKGDGTHQFSATYAEHKRAVRRYILGK</sequence>
<evidence type="ECO:0000256" key="6">
    <source>
        <dbReference type="ARBA" id="ARBA00023316"/>
    </source>
</evidence>